<accession>R4YYC5</accession>
<evidence type="ECO:0000313" key="2">
    <source>
        <dbReference type="EMBL" id="CCM63295.1"/>
    </source>
</evidence>
<name>R4YYC5_9ACTN</name>
<feature type="region of interest" description="Disordered" evidence="1">
    <location>
        <begin position="1"/>
        <end position="93"/>
    </location>
</feature>
<dbReference type="HOGENOM" id="CLU_2033826_0_0_11"/>
<dbReference type="EMBL" id="CANL01000012">
    <property type="protein sequence ID" value="CCM63295.1"/>
    <property type="molecule type" value="Genomic_DNA"/>
</dbReference>
<sequence>MPTTPCGWPTTRPTASRAPCGPATPTRASTSPAGCAPAPTRSTGSPWSGARHSVASRTRASDGSWGPRAWPPTSNPRRSTCPPARSPSWLTDPSRHEFSRFLAARVRINPSLSQAFRILDP</sequence>
<evidence type="ECO:0000313" key="3">
    <source>
        <dbReference type="Proteomes" id="UP000018291"/>
    </source>
</evidence>
<protein>
    <submittedName>
        <fullName evidence="2">Uncharacterized protein</fullName>
    </submittedName>
</protein>
<organism evidence="2 3">
    <name type="scientific">Candidatus Neomicrothrix parvicella RN1</name>
    <dbReference type="NCBI Taxonomy" id="1229780"/>
    <lineage>
        <taxon>Bacteria</taxon>
        <taxon>Bacillati</taxon>
        <taxon>Actinomycetota</taxon>
        <taxon>Acidimicrobiia</taxon>
        <taxon>Acidimicrobiales</taxon>
        <taxon>Microthrixaceae</taxon>
        <taxon>Candidatus Neomicrothrix</taxon>
    </lineage>
</organism>
<evidence type="ECO:0000256" key="1">
    <source>
        <dbReference type="SAM" id="MobiDB-lite"/>
    </source>
</evidence>
<keyword evidence="3" id="KW-1185">Reference proteome</keyword>
<reference evidence="2 3" key="1">
    <citation type="journal article" date="2013" name="ISME J.">
        <title>Metabolic model for the filamentous 'Candidatus Microthrix parvicella' based on genomic and metagenomic analyses.</title>
        <authorList>
            <person name="Jon McIlroy S."/>
            <person name="Kristiansen R."/>
            <person name="Albertsen M."/>
            <person name="Michael Karst S."/>
            <person name="Rossetti S."/>
            <person name="Lund Nielsen J."/>
            <person name="Tandoi V."/>
            <person name="James Seviour R."/>
            <person name="Nielsen P.H."/>
        </authorList>
    </citation>
    <scope>NUCLEOTIDE SEQUENCE [LARGE SCALE GENOMIC DNA]</scope>
    <source>
        <strain evidence="2 3">RN1</strain>
    </source>
</reference>
<dbReference type="Proteomes" id="UP000018291">
    <property type="component" value="Unassembled WGS sequence"/>
</dbReference>
<gene>
    <name evidence="2" type="ORF">BN381_20119</name>
</gene>
<dbReference type="AlphaFoldDB" id="R4YYC5"/>
<proteinExistence type="predicted"/>
<comment type="caution">
    <text evidence="2">The sequence shown here is derived from an EMBL/GenBank/DDBJ whole genome shotgun (WGS) entry which is preliminary data.</text>
</comment>